<reference evidence="2" key="1">
    <citation type="submission" date="2021-10" db="EMBL/GenBank/DDBJ databases">
        <title>Tropical sea cucumber genome reveals ecological adaptation and Cuvierian tubules defense mechanism.</title>
        <authorList>
            <person name="Chen T."/>
        </authorList>
    </citation>
    <scope>NUCLEOTIDE SEQUENCE</scope>
    <source>
        <strain evidence="2">Nanhai2018</strain>
        <tissue evidence="2">Muscle</tissue>
    </source>
</reference>
<sequence>MSAPTGPAKVDGGGPLEKKGTSNGKKVKNNKDDKKEVRDAKNKMKFHATKMDLNLKILREEMSGLADSGNSLSRQMASMYRTLKQVKDDEEGEGGGEEEDTYTDDQESEADLDSTSARRSYEALDTEDDVNKMSDLDSESCSFGGRKNRNTAKDSGLLKSPKSLQVCDNRNANDIDDEKTPQPSSDLQFTYPTSGNPSDPHITPMSLTLTSTDNDNDVNHDHHHHHHGRDHERHNQSDSESDDESLPDTSSDECSRCLCCSSLASYQNIPWRIQRRDSATTTEASDSSEYCSDSDEEGHRRVPLYAKFNPFFFQEYASGDEGDEETDECEKMDEDADSLPEQTRMSPLGRESSPARASKENPKEESNAAGQVPVPAKEEKVTSKVENRPPDKVENHPPETPAVEEEPDEQSSASVLEKIQRMQSRIAEETKDVEKNKRESKEKKKNETTVGKSNFLSPSTAAAPKEASKPEVKKKAKVPTPEKKEKQRHVSKSHMFIVAPPNSGEHKGKRMVLTGGEETLFEIPASCIDKEGKVTLRPDPKLAPEAYKSGKTITFQVKHTPDGVVATDGPMVLTTNPQTTRTILRVRSSQPSTPTTPTNTKSSVEVTPEGIINIRKRRTVPVRINPVQAIPMVKPSTEDTHSCTHCNHHHQTVMSPQQQSNPQIITRRVTQQTTVTPVYGSSGNQPFVIQPQGMMTQPNQHVIISNQGGIVPQTQQQHIIISPQGGQQSQIIVGPQPVQQRPIQTISVTPSGPMMNQGTPIIYHTNQGNPVQSFQIGSGNVQPQPMIRLGGPSQTMSVRVGSGESFSVPVQGGQPGQMRFVINQ</sequence>
<proteinExistence type="predicted"/>
<evidence type="ECO:0000313" key="3">
    <source>
        <dbReference type="Proteomes" id="UP001152320"/>
    </source>
</evidence>
<comment type="caution">
    <text evidence="2">The sequence shown here is derived from an EMBL/GenBank/DDBJ whole genome shotgun (WGS) entry which is preliminary data.</text>
</comment>
<feature type="compositionally biased region" description="Basic and acidic residues" evidence="1">
    <location>
        <begin position="357"/>
        <end position="366"/>
    </location>
</feature>
<name>A0A9Q1HHW7_HOLLE</name>
<feature type="compositionally biased region" description="Basic and acidic residues" evidence="1">
    <location>
        <begin position="29"/>
        <end position="42"/>
    </location>
</feature>
<gene>
    <name evidence="2" type="ORF">HOLleu_05014</name>
</gene>
<evidence type="ECO:0000256" key="1">
    <source>
        <dbReference type="SAM" id="MobiDB-lite"/>
    </source>
</evidence>
<feature type="compositionally biased region" description="Polar residues" evidence="1">
    <location>
        <begin position="162"/>
        <end position="172"/>
    </location>
</feature>
<feature type="compositionally biased region" description="Polar residues" evidence="1">
    <location>
        <begin position="448"/>
        <end position="457"/>
    </location>
</feature>
<dbReference type="OrthoDB" id="10043348at2759"/>
<feature type="compositionally biased region" description="Polar residues" evidence="1">
    <location>
        <begin position="181"/>
        <end position="197"/>
    </location>
</feature>
<keyword evidence="3" id="KW-1185">Reference proteome</keyword>
<feature type="region of interest" description="Disordered" evidence="1">
    <location>
        <begin position="315"/>
        <end position="491"/>
    </location>
</feature>
<feature type="compositionally biased region" description="Acidic residues" evidence="1">
    <location>
        <begin position="88"/>
        <end position="112"/>
    </location>
</feature>
<evidence type="ECO:0000313" key="2">
    <source>
        <dbReference type="EMBL" id="KAJ8046365.1"/>
    </source>
</evidence>
<organism evidence="2 3">
    <name type="scientific">Holothuria leucospilota</name>
    <name type="common">Black long sea cucumber</name>
    <name type="synonym">Mertensiothuria leucospilota</name>
    <dbReference type="NCBI Taxonomy" id="206669"/>
    <lineage>
        <taxon>Eukaryota</taxon>
        <taxon>Metazoa</taxon>
        <taxon>Echinodermata</taxon>
        <taxon>Eleutherozoa</taxon>
        <taxon>Echinozoa</taxon>
        <taxon>Holothuroidea</taxon>
        <taxon>Aspidochirotacea</taxon>
        <taxon>Aspidochirotida</taxon>
        <taxon>Holothuriidae</taxon>
        <taxon>Holothuria</taxon>
    </lineage>
</organism>
<dbReference type="Proteomes" id="UP001152320">
    <property type="component" value="Chromosome 2"/>
</dbReference>
<feature type="region of interest" description="Disordered" evidence="1">
    <location>
        <begin position="1"/>
        <end position="51"/>
    </location>
</feature>
<feature type="region of interest" description="Disordered" evidence="1">
    <location>
        <begin position="271"/>
        <end position="298"/>
    </location>
</feature>
<feature type="compositionally biased region" description="Basic and acidic residues" evidence="1">
    <location>
        <begin position="376"/>
        <end position="397"/>
    </location>
</feature>
<dbReference type="AlphaFoldDB" id="A0A9Q1HHW7"/>
<protein>
    <submittedName>
        <fullName evidence="2">Uncharacterized protein</fullName>
    </submittedName>
</protein>
<feature type="compositionally biased region" description="Basic and acidic residues" evidence="1">
    <location>
        <begin position="426"/>
        <end position="447"/>
    </location>
</feature>
<accession>A0A9Q1HHW7</accession>
<feature type="compositionally biased region" description="Low complexity" evidence="1">
    <location>
        <begin position="279"/>
        <end position="291"/>
    </location>
</feature>
<feature type="region of interest" description="Disordered" evidence="1">
    <location>
        <begin position="76"/>
        <end position="254"/>
    </location>
</feature>
<feature type="compositionally biased region" description="Acidic residues" evidence="1">
    <location>
        <begin position="318"/>
        <end position="338"/>
    </location>
</feature>
<dbReference type="EMBL" id="JAIZAY010000002">
    <property type="protein sequence ID" value="KAJ8046365.1"/>
    <property type="molecule type" value="Genomic_DNA"/>
</dbReference>